<evidence type="ECO:0000256" key="1">
    <source>
        <dbReference type="ARBA" id="ARBA00004123"/>
    </source>
</evidence>
<evidence type="ECO:0000313" key="8">
    <source>
        <dbReference type="EMBL" id="RAL43312.1"/>
    </source>
</evidence>
<dbReference type="PANTHER" id="PTHR45614">
    <property type="entry name" value="MYB PROTEIN-RELATED"/>
    <property type="match status" value="1"/>
</dbReference>
<feature type="region of interest" description="Disordered" evidence="5">
    <location>
        <begin position="191"/>
        <end position="218"/>
    </location>
</feature>
<evidence type="ECO:0000313" key="9">
    <source>
        <dbReference type="Proteomes" id="UP000249390"/>
    </source>
</evidence>
<dbReference type="AlphaFoldDB" id="A0A328DBS5"/>
<proteinExistence type="predicted"/>
<keyword evidence="3" id="KW-0238">DNA-binding</keyword>
<dbReference type="EMBL" id="NQVE01000156">
    <property type="protein sequence ID" value="RAL43312.1"/>
    <property type="molecule type" value="Genomic_DNA"/>
</dbReference>
<dbReference type="InterPro" id="IPR009057">
    <property type="entry name" value="Homeodomain-like_sf"/>
</dbReference>
<evidence type="ECO:0000259" key="6">
    <source>
        <dbReference type="PROSITE" id="PS50090"/>
    </source>
</evidence>
<dbReference type="InterPro" id="IPR001005">
    <property type="entry name" value="SANT/Myb"/>
</dbReference>
<dbReference type="SUPFAM" id="SSF46689">
    <property type="entry name" value="Homeodomain-like"/>
    <property type="match status" value="1"/>
</dbReference>
<gene>
    <name evidence="8" type="ORF">DM860_012453</name>
</gene>
<feature type="domain" description="HTH myb-type" evidence="7">
    <location>
        <begin position="145"/>
        <end position="195"/>
    </location>
</feature>
<dbReference type="FunFam" id="1.10.10.60:FF:000010">
    <property type="entry name" value="Transcriptional activator Myb isoform A"/>
    <property type="match status" value="1"/>
</dbReference>
<dbReference type="InterPro" id="IPR017930">
    <property type="entry name" value="Myb_dom"/>
</dbReference>
<dbReference type="GO" id="GO:0010597">
    <property type="term" value="P:green leaf volatile biosynthetic process"/>
    <property type="evidence" value="ECO:0007669"/>
    <property type="project" value="UniProtKB-ARBA"/>
</dbReference>
<dbReference type="PANTHER" id="PTHR45614:SF218">
    <property type="entry name" value="TRANSCRIPTION FACTOR MYB119-RELATED"/>
    <property type="match status" value="1"/>
</dbReference>
<organism evidence="8 9">
    <name type="scientific">Cuscuta australis</name>
    <dbReference type="NCBI Taxonomy" id="267555"/>
    <lineage>
        <taxon>Eukaryota</taxon>
        <taxon>Viridiplantae</taxon>
        <taxon>Streptophyta</taxon>
        <taxon>Embryophyta</taxon>
        <taxon>Tracheophyta</taxon>
        <taxon>Spermatophyta</taxon>
        <taxon>Magnoliopsida</taxon>
        <taxon>eudicotyledons</taxon>
        <taxon>Gunneridae</taxon>
        <taxon>Pentapetalae</taxon>
        <taxon>asterids</taxon>
        <taxon>lamiids</taxon>
        <taxon>Solanales</taxon>
        <taxon>Convolvulaceae</taxon>
        <taxon>Cuscuteae</taxon>
        <taxon>Cuscuta</taxon>
        <taxon>Cuscuta subgen. Grammica</taxon>
        <taxon>Cuscuta sect. Cleistogrammica</taxon>
    </lineage>
</organism>
<feature type="domain" description="HTH myb-type" evidence="7">
    <location>
        <begin position="89"/>
        <end position="144"/>
    </location>
</feature>
<keyword evidence="2" id="KW-0677">Repeat</keyword>
<evidence type="ECO:0000256" key="5">
    <source>
        <dbReference type="SAM" id="MobiDB-lite"/>
    </source>
</evidence>
<dbReference type="PROSITE" id="PS50090">
    <property type="entry name" value="MYB_LIKE"/>
    <property type="match status" value="2"/>
</dbReference>
<protein>
    <submittedName>
        <fullName evidence="8">Uncharacterized protein</fullName>
    </submittedName>
</protein>
<feature type="domain" description="Myb-like" evidence="6">
    <location>
        <begin position="141"/>
        <end position="191"/>
    </location>
</feature>
<dbReference type="InterPro" id="IPR050560">
    <property type="entry name" value="MYB_TF"/>
</dbReference>
<dbReference type="Pfam" id="PF13921">
    <property type="entry name" value="Myb_DNA-bind_6"/>
    <property type="match status" value="1"/>
</dbReference>
<evidence type="ECO:0000256" key="4">
    <source>
        <dbReference type="ARBA" id="ARBA00023242"/>
    </source>
</evidence>
<comment type="caution">
    <text evidence="8">The sequence shown here is derived from an EMBL/GenBank/DDBJ whole genome shotgun (WGS) entry which is preliminary data.</text>
</comment>
<feature type="region of interest" description="Disordered" evidence="5">
    <location>
        <begin position="255"/>
        <end position="282"/>
    </location>
</feature>
<dbReference type="CDD" id="cd00167">
    <property type="entry name" value="SANT"/>
    <property type="match status" value="2"/>
</dbReference>
<feature type="domain" description="Myb-like" evidence="6">
    <location>
        <begin position="94"/>
        <end position="140"/>
    </location>
</feature>
<reference evidence="8 9" key="1">
    <citation type="submission" date="2018-06" db="EMBL/GenBank/DDBJ databases">
        <title>The Genome of Cuscuta australis (Dodder) Provides Insight into the Evolution of Plant Parasitism.</title>
        <authorList>
            <person name="Liu H."/>
        </authorList>
    </citation>
    <scope>NUCLEOTIDE SEQUENCE [LARGE SCALE GENOMIC DNA]</scope>
    <source>
        <strain evidence="9">cv. Yunnan</strain>
        <tissue evidence="8">Vines</tissue>
    </source>
</reference>
<accession>A0A328DBS5</accession>
<dbReference type="GO" id="GO:0000981">
    <property type="term" value="F:DNA-binding transcription factor activity, RNA polymerase II-specific"/>
    <property type="evidence" value="ECO:0007669"/>
    <property type="project" value="TreeGrafter"/>
</dbReference>
<keyword evidence="9" id="KW-1185">Reference proteome</keyword>
<dbReference type="PROSITE" id="PS51294">
    <property type="entry name" value="HTH_MYB"/>
    <property type="match status" value="2"/>
</dbReference>
<dbReference type="Gene3D" id="1.10.10.60">
    <property type="entry name" value="Homeodomain-like"/>
    <property type="match status" value="2"/>
</dbReference>
<feature type="compositionally biased region" description="Polar residues" evidence="5">
    <location>
        <begin position="255"/>
        <end position="269"/>
    </location>
</feature>
<comment type="subcellular location">
    <subcellularLocation>
        <location evidence="1">Nucleus</location>
    </subcellularLocation>
</comment>
<dbReference type="SMART" id="SM00717">
    <property type="entry name" value="SANT"/>
    <property type="match status" value="2"/>
</dbReference>
<evidence type="ECO:0000259" key="7">
    <source>
        <dbReference type="PROSITE" id="PS51294"/>
    </source>
</evidence>
<evidence type="ECO:0000256" key="2">
    <source>
        <dbReference type="ARBA" id="ARBA00022737"/>
    </source>
</evidence>
<dbReference type="GO" id="GO:0005634">
    <property type="term" value="C:nucleus"/>
    <property type="evidence" value="ECO:0007669"/>
    <property type="project" value="UniProtKB-SubCell"/>
</dbReference>
<dbReference type="GO" id="GO:0000978">
    <property type="term" value="F:RNA polymerase II cis-regulatory region sequence-specific DNA binding"/>
    <property type="evidence" value="ECO:0007669"/>
    <property type="project" value="TreeGrafter"/>
</dbReference>
<sequence length="358" mass="40544">MDENMFGEVSLHGKFPSTFINGFTNSTNSRVVADNAWFSVPDVNAWDRRAGAPQGLMWATQENIALLTSHQETREMGKANEEASNNNGADFIIKGQWSEEEDRALVKLVSEMGDRKWSTIAGKMVGRAGKQCRERWHNHLRPDIKKTCWSEDEERLLVELHEQLGNRWSEIARRIPGRSENAIKNHWNATKRRQFSKRREREVGSSSSSSSHTTNKRRPLVLQNYIKYKYFSGLTLGPPGSVFDVRENHPVQRQGITTSSPLHRGSFSSGLFPVENEHRDSPPSLLAETCDEEMSFMAKLFGSSPSSSGTSMVAKNNGSHLNHYHHHHRNFGVFQGNREDGTIEEDSWSTYLASDPSL</sequence>
<dbReference type="Proteomes" id="UP000249390">
    <property type="component" value="Unassembled WGS sequence"/>
</dbReference>
<evidence type="ECO:0000256" key="3">
    <source>
        <dbReference type="ARBA" id="ARBA00023125"/>
    </source>
</evidence>
<name>A0A328DBS5_9ASTE</name>
<keyword evidence="4" id="KW-0539">Nucleus</keyword>